<dbReference type="AlphaFoldDB" id="A0A3M6F1X4"/>
<gene>
    <name evidence="1" type="ORF">ALP05_01404</name>
</gene>
<evidence type="ECO:0008006" key="3">
    <source>
        <dbReference type="Google" id="ProtNLM"/>
    </source>
</evidence>
<reference evidence="1 2" key="1">
    <citation type="submission" date="2018-08" db="EMBL/GenBank/DDBJ databases">
        <title>Recombination of ecologically and evolutionarily significant loci maintains genetic cohesion in the Pseudomonas syringae species complex.</title>
        <authorList>
            <person name="Dillon M."/>
            <person name="Thakur S."/>
            <person name="Almeida R.N.D."/>
            <person name="Weir B.S."/>
            <person name="Guttman D.S."/>
        </authorList>
    </citation>
    <scope>NUCLEOTIDE SEQUENCE [LARGE SCALE GENOMIC DNA]</scope>
    <source>
        <strain evidence="1 2">ICMP 7496</strain>
    </source>
</reference>
<proteinExistence type="predicted"/>
<name>A0A3M6F1X4_9PSED</name>
<dbReference type="RefSeq" id="WP_122340419.1">
    <property type="nucleotide sequence ID" value="NZ_RBUY01000109.1"/>
</dbReference>
<dbReference type="EMBL" id="RBUY01000109">
    <property type="protein sequence ID" value="RMV74542.1"/>
    <property type="molecule type" value="Genomic_DNA"/>
</dbReference>
<evidence type="ECO:0000313" key="2">
    <source>
        <dbReference type="Proteomes" id="UP000269872"/>
    </source>
</evidence>
<sequence>MGRAKEHMMELENDRMRQWMMDTYGINEDELEEDSEEWQDIAQEYQNMLDGEQADEEAAAAAAAAAEAYDDDQEYMRQHPYDQMYQEYRSQQLLIQKIIKDYENSFEAHTIQKMAFVHSVTLMEALIGDMIKTLAIKHSYIMKKLSLCVEDEKSKKKFLIQEIIKQPGGVDGLVLEIFSKVSFHNLDSIKRILEGIFPETMKDLDYTPVRPVIERRHDFVHRNGKNTKGEYVEMSVGILKKDMDIIHSFSYQVYERINKAMNSPAVN</sequence>
<protein>
    <recommendedName>
        <fullName evidence="3">RiboL-PSP-HEPN domain-containing protein</fullName>
    </recommendedName>
</protein>
<dbReference type="Proteomes" id="UP000269872">
    <property type="component" value="Unassembled WGS sequence"/>
</dbReference>
<comment type="caution">
    <text evidence="1">The sequence shown here is derived from an EMBL/GenBank/DDBJ whole genome shotgun (WGS) entry which is preliminary data.</text>
</comment>
<accession>A0A3M6F1X4</accession>
<organism evidence="1 2">
    <name type="scientific">Pseudomonas caricapapayae</name>
    <dbReference type="NCBI Taxonomy" id="46678"/>
    <lineage>
        <taxon>Bacteria</taxon>
        <taxon>Pseudomonadati</taxon>
        <taxon>Pseudomonadota</taxon>
        <taxon>Gammaproteobacteria</taxon>
        <taxon>Pseudomonadales</taxon>
        <taxon>Pseudomonadaceae</taxon>
        <taxon>Pseudomonas</taxon>
    </lineage>
</organism>
<evidence type="ECO:0000313" key="1">
    <source>
        <dbReference type="EMBL" id="RMV74542.1"/>
    </source>
</evidence>